<sequence>MSFPAACCNTPPVQASYTPVGAKQAIGGIECYVSGSKDAKRGVIVNYDIFGMHANVVQLCDVLAAAGYYVVLPDLFGSDALTEAGLGNAGVFAAFIKGPGSWAAVKDKYVAVQGYLRDSGIEAVAVVGFCWGGKMVVRALAELDGLAGGAIVHPALIKDGDMATVRAPLLVLPSKDEPDFTVEFATLGGKPFFKQCGMVRFDDMHHGFCGARGDWSKPEQAKRVNDAVKLLVGFFNTTTASRQ</sequence>
<organism evidence="1 2">
    <name type="scientific">Coemansia helicoidea</name>
    <dbReference type="NCBI Taxonomy" id="1286919"/>
    <lineage>
        <taxon>Eukaryota</taxon>
        <taxon>Fungi</taxon>
        <taxon>Fungi incertae sedis</taxon>
        <taxon>Zoopagomycota</taxon>
        <taxon>Kickxellomycotina</taxon>
        <taxon>Kickxellomycetes</taxon>
        <taxon>Kickxellales</taxon>
        <taxon>Kickxellaceae</taxon>
        <taxon>Coemansia</taxon>
    </lineage>
</organism>
<keyword evidence="2" id="KW-1185">Reference proteome</keyword>
<accession>A0ACC1KVB9</accession>
<reference evidence="1" key="1">
    <citation type="submission" date="2022-07" db="EMBL/GenBank/DDBJ databases">
        <title>Phylogenomic reconstructions and comparative analyses of Kickxellomycotina fungi.</title>
        <authorList>
            <person name="Reynolds N.K."/>
            <person name="Stajich J.E."/>
            <person name="Barry K."/>
            <person name="Grigoriev I.V."/>
            <person name="Crous P."/>
            <person name="Smith M.E."/>
        </authorList>
    </citation>
    <scope>NUCLEOTIDE SEQUENCE</scope>
    <source>
        <strain evidence="1">BCRC 34780</strain>
    </source>
</reference>
<evidence type="ECO:0000313" key="1">
    <source>
        <dbReference type="EMBL" id="KAJ2795704.1"/>
    </source>
</evidence>
<evidence type="ECO:0000313" key="2">
    <source>
        <dbReference type="Proteomes" id="UP001140087"/>
    </source>
</evidence>
<name>A0ACC1KVB9_9FUNG</name>
<proteinExistence type="predicted"/>
<gene>
    <name evidence="1" type="ORF">H4R21_005007</name>
</gene>
<protein>
    <submittedName>
        <fullName evidence="1">Uncharacterized protein</fullName>
    </submittedName>
</protein>
<dbReference type="Proteomes" id="UP001140087">
    <property type="component" value="Unassembled WGS sequence"/>
</dbReference>
<dbReference type="EMBL" id="JANBUN010002086">
    <property type="protein sequence ID" value="KAJ2795704.1"/>
    <property type="molecule type" value="Genomic_DNA"/>
</dbReference>
<comment type="caution">
    <text evidence="1">The sequence shown here is derived from an EMBL/GenBank/DDBJ whole genome shotgun (WGS) entry which is preliminary data.</text>
</comment>